<evidence type="ECO:0000313" key="3">
    <source>
        <dbReference type="Proteomes" id="UP001626550"/>
    </source>
</evidence>
<organism evidence="2 3">
    <name type="scientific">Cichlidogyrus casuarinus</name>
    <dbReference type="NCBI Taxonomy" id="1844966"/>
    <lineage>
        <taxon>Eukaryota</taxon>
        <taxon>Metazoa</taxon>
        <taxon>Spiralia</taxon>
        <taxon>Lophotrochozoa</taxon>
        <taxon>Platyhelminthes</taxon>
        <taxon>Monogenea</taxon>
        <taxon>Monopisthocotylea</taxon>
        <taxon>Dactylogyridea</taxon>
        <taxon>Ancyrocephalidae</taxon>
        <taxon>Cichlidogyrus</taxon>
    </lineage>
</organism>
<dbReference type="EMBL" id="JBJKFK010000188">
    <property type="protein sequence ID" value="KAL3318944.1"/>
    <property type="molecule type" value="Genomic_DNA"/>
</dbReference>
<comment type="caution">
    <text evidence="2">The sequence shown here is derived from an EMBL/GenBank/DDBJ whole genome shotgun (WGS) entry which is preliminary data.</text>
</comment>
<reference evidence="2 3" key="1">
    <citation type="submission" date="2024-11" db="EMBL/GenBank/DDBJ databases">
        <title>Adaptive evolution of stress response genes in parasites aligns with host niche diversity.</title>
        <authorList>
            <person name="Hahn C."/>
            <person name="Resl P."/>
        </authorList>
    </citation>
    <scope>NUCLEOTIDE SEQUENCE [LARGE SCALE GENOMIC DNA]</scope>
    <source>
        <strain evidence="2">EGGRZ-B1_66</strain>
        <tissue evidence="2">Body</tissue>
    </source>
</reference>
<sequence length="101" mass="11546">MGRLDFEEITKGSEDKEAKWFAYRDPEGYWKKAARVVRKGVLKPYHNKTGAFQMLQSLIAYAIGVVFFKLDGIIPFAHAIWHVFVILGTAIQFRAVNNSLI</sequence>
<keyword evidence="1" id="KW-0812">Transmembrane</keyword>
<name>A0ABD2QHD5_9PLAT</name>
<dbReference type="Proteomes" id="UP001626550">
    <property type="component" value="Unassembled WGS sequence"/>
</dbReference>
<accession>A0ABD2QHD5</accession>
<keyword evidence="1" id="KW-1133">Transmembrane helix</keyword>
<proteinExistence type="predicted"/>
<evidence type="ECO:0000313" key="2">
    <source>
        <dbReference type="EMBL" id="KAL3318944.1"/>
    </source>
</evidence>
<protein>
    <submittedName>
        <fullName evidence="2">Uncharacterized protein</fullName>
    </submittedName>
</protein>
<gene>
    <name evidence="2" type="ORF">Ciccas_002397</name>
</gene>
<feature type="transmembrane region" description="Helical" evidence="1">
    <location>
        <begin position="51"/>
        <end position="70"/>
    </location>
</feature>
<evidence type="ECO:0000256" key="1">
    <source>
        <dbReference type="SAM" id="Phobius"/>
    </source>
</evidence>
<dbReference type="AlphaFoldDB" id="A0ABD2QHD5"/>
<keyword evidence="1" id="KW-0472">Membrane</keyword>
<keyword evidence="3" id="KW-1185">Reference proteome</keyword>